<name>A0ABW8NLM9_9GAMM</name>
<evidence type="ECO:0000313" key="1">
    <source>
        <dbReference type="EMBL" id="MFK4753881.1"/>
    </source>
</evidence>
<dbReference type="RefSeq" id="WP_416206864.1">
    <property type="nucleotide sequence ID" value="NZ_JBBKTX010000021.1"/>
</dbReference>
<organism evidence="1 2">
    <name type="scientific">Oceanobacter antarcticus</name>
    <dbReference type="NCBI Taxonomy" id="3133425"/>
    <lineage>
        <taxon>Bacteria</taxon>
        <taxon>Pseudomonadati</taxon>
        <taxon>Pseudomonadota</taxon>
        <taxon>Gammaproteobacteria</taxon>
        <taxon>Oceanospirillales</taxon>
        <taxon>Oceanospirillaceae</taxon>
        <taxon>Oceanobacter</taxon>
    </lineage>
</organism>
<dbReference type="PROSITE" id="PS51257">
    <property type="entry name" value="PROKAR_LIPOPROTEIN"/>
    <property type="match status" value="1"/>
</dbReference>
<keyword evidence="2" id="KW-1185">Reference proteome</keyword>
<comment type="caution">
    <text evidence="1">The sequence shown here is derived from an EMBL/GenBank/DDBJ whole genome shotgun (WGS) entry which is preliminary data.</text>
</comment>
<accession>A0ABW8NLM9</accession>
<proteinExistence type="predicted"/>
<gene>
    <name evidence="1" type="ORF">WG929_15830</name>
</gene>
<sequence>MKTPTQILLVLAVALSGCSKSDDNKSTTLKGVVSKGLVAHAQVDIYQIENKTLQNTPFISTQTDETATFHITLKDVPQVVYITVTGMKDASTLAQCDLLECGTATRSELDSNNNGVTDFGEWQSVPEEFQLTAWIGNWNGNDPISVNPFTHALARTFSTPPSAEELEAAYVSLQERFSLSQRADLITVVDVTGTELDTQQLQDQLMSASLLAVYSNSSSMTEALAAITASDQSILEQSETELTQLALTLASSIDRDPYTDITNELQALNAQAAVDENRLSYKDIPVLPPLL</sequence>
<reference evidence="1 2" key="1">
    <citation type="submission" date="2024-03" db="EMBL/GenBank/DDBJ databases">
        <title>High-quality draft genome sequence of Oceanobacter sp. wDCs-4.</title>
        <authorList>
            <person name="Dong C."/>
        </authorList>
    </citation>
    <scope>NUCLEOTIDE SEQUENCE [LARGE SCALE GENOMIC DNA]</scope>
    <source>
        <strain evidence="2">wDCs-4</strain>
    </source>
</reference>
<evidence type="ECO:0000313" key="2">
    <source>
        <dbReference type="Proteomes" id="UP001620597"/>
    </source>
</evidence>
<dbReference type="EMBL" id="JBBKTX010000021">
    <property type="protein sequence ID" value="MFK4753881.1"/>
    <property type="molecule type" value="Genomic_DNA"/>
</dbReference>
<dbReference type="Proteomes" id="UP001620597">
    <property type="component" value="Unassembled WGS sequence"/>
</dbReference>
<evidence type="ECO:0008006" key="3">
    <source>
        <dbReference type="Google" id="ProtNLM"/>
    </source>
</evidence>
<protein>
    <recommendedName>
        <fullName evidence="3">Lipoprotein</fullName>
    </recommendedName>
</protein>